<proteinExistence type="predicted"/>
<dbReference type="EMBL" id="UYSL01022107">
    <property type="protein sequence ID" value="VDL79839.1"/>
    <property type="molecule type" value="Genomic_DNA"/>
</dbReference>
<evidence type="ECO:0000313" key="3">
    <source>
        <dbReference type="Proteomes" id="UP000271162"/>
    </source>
</evidence>
<dbReference type="STRING" id="27835.A0A0N4YHB6"/>
<reference evidence="4" key="1">
    <citation type="submission" date="2017-02" db="UniProtKB">
        <authorList>
            <consortium name="WormBaseParasite"/>
        </authorList>
    </citation>
    <scope>IDENTIFICATION</scope>
</reference>
<evidence type="ECO:0000313" key="2">
    <source>
        <dbReference type="EMBL" id="VDL79839.1"/>
    </source>
</evidence>
<protein>
    <submittedName>
        <fullName evidence="4">PID domain-containing protein</fullName>
    </submittedName>
</protein>
<reference evidence="2 3" key="2">
    <citation type="submission" date="2018-11" db="EMBL/GenBank/DDBJ databases">
        <authorList>
            <consortium name="Pathogen Informatics"/>
        </authorList>
    </citation>
    <scope>NUCLEOTIDE SEQUENCE [LARGE SCALE GENOMIC DNA]</scope>
</reference>
<organism evidence="4">
    <name type="scientific">Nippostrongylus brasiliensis</name>
    <name type="common">Rat hookworm</name>
    <dbReference type="NCBI Taxonomy" id="27835"/>
    <lineage>
        <taxon>Eukaryota</taxon>
        <taxon>Metazoa</taxon>
        <taxon>Ecdysozoa</taxon>
        <taxon>Nematoda</taxon>
        <taxon>Chromadorea</taxon>
        <taxon>Rhabditida</taxon>
        <taxon>Rhabditina</taxon>
        <taxon>Rhabditomorpha</taxon>
        <taxon>Strongyloidea</taxon>
        <taxon>Heligmosomidae</taxon>
        <taxon>Nippostrongylus</taxon>
    </lineage>
</organism>
<sequence>MPTDESKIRASPVGTFFARLGRRVRSKSPVAPQLSNPETPKRPSSRGAQVDAVNGDLNDDCGDASQSPHRFGALLHRLSRRKSKKGDNKVSKVVSPGGDSDCAVVQPKFGTPRPAMSESDLRHVTLQRGTDLDLTPLAGVSQFMSEDNLAVADCGTPAYRVPSYVRISCALSGYTNRLNIRFGQKSKDECTGVLPFLCFCHEGSIGENPIQSAALQLMEAHLQQVTCEQPQTLDVRYAKHPCDMFKMRQLPQ</sequence>
<keyword evidence="3" id="KW-1185">Reference proteome</keyword>
<feature type="region of interest" description="Disordered" evidence="1">
    <location>
        <begin position="79"/>
        <end position="98"/>
    </location>
</feature>
<accession>A0A0N4YHB6</accession>
<gene>
    <name evidence="2" type="ORF">NBR_LOCUS16244</name>
</gene>
<evidence type="ECO:0000313" key="4">
    <source>
        <dbReference type="WBParaSite" id="NBR_0001624301-mRNA-1"/>
    </source>
</evidence>
<dbReference type="OMA" id="CHEGSIG"/>
<dbReference type="Proteomes" id="UP000271162">
    <property type="component" value="Unassembled WGS sequence"/>
</dbReference>
<evidence type="ECO:0000256" key="1">
    <source>
        <dbReference type="SAM" id="MobiDB-lite"/>
    </source>
</evidence>
<dbReference type="WBParaSite" id="NBR_0001624301-mRNA-1">
    <property type="protein sequence ID" value="NBR_0001624301-mRNA-1"/>
    <property type="gene ID" value="NBR_0001624301"/>
</dbReference>
<name>A0A0N4YHB6_NIPBR</name>
<dbReference type="AlphaFoldDB" id="A0A0N4YHB6"/>
<feature type="region of interest" description="Disordered" evidence="1">
    <location>
        <begin position="19"/>
        <end position="68"/>
    </location>
</feature>